<keyword evidence="8" id="KW-1185">Reference proteome</keyword>
<feature type="domain" description="O-methyltransferase C-terminal" evidence="5">
    <location>
        <begin position="101"/>
        <end position="229"/>
    </location>
</feature>
<evidence type="ECO:0000313" key="8">
    <source>
        <dbReference type="Proteomes" id="UP000187609"/>
    </source>
</evidence>
<dbReference type="GO" id="GO:0032259">
    <property type="term" value="P:methylation"/>
    <property type="evidence" value="ECO:0007669"/>
    <property type="project" value="UniProtKB-KW"/>
</dbReference>
<dbReference type="Gramene" id="OIT21482">
    <property type="protein sequence ID" value="OIT21482"/>
    <property type="gene ID" value="A4A49_34187"/>
</dbReference>
<proteinExistence type="inferred from homology"/>
<reference evidence="7" key="1">
    <citation type="submission" date="2016-11" db="EMBL/GenBank/DDBJ databases">
        <title>The genome of Nicotiana attenuata.</title>
        <authorList>
            <person name="Xu S."/>
            <person name="Brockmoeller T."/>
            <person name="Gaquerel E."/>
            <person name="Navarro A."/>
            <person name="Kuhl H."/>
            <person name="Gase K."/>
            <person name="Ling Z."/>
            <person name="Zhou W."/>
            <person name="Kreitzer C."/>
            <person name="Stanke M."/>
            <person name="Tang H."/>
            <person name="Lyons E."/>
            <person name="Pandey P."/>
            <person name="Pandey S.P."/>
            <person name="Timmermann B."/>
            <person name="Baldwin I.T."/>
        </authorList>
    </citation>
    <scope>NUCLEOTIDE SEQUENCE [LARGE SCALE GENOMIC DNA]</scope>
    <source>
        <strain evidence="7">UT</strain>
    </source>
</reference>
<dbReference type="InterPro" id="IPR001077">
    <property type="entry name" value="COMT_C"/>
</dbReference>
<dbReference type="GO" id="GO:0009813">
    <property type="term" value="P:flavonoid biosynthetic process"/>
    <property type="evidence" value="ECO:0007669"/>
    <property type="project" value="UniProtKB-ARBA"/>
</dbReference>
<dbReference type="EMBL" id="MJEQ01004310">
    <property type="protein sequence ID" value="OIT21482.1"/>
    <property type="molecule type" value="Genomic_DNA"/>
</dbReference>
<dbReference type="Pfam" id="PF08100">
    <property type="entry name" value="Dimerisation"/>
    <property type="match status" value="1"/>
</dbReference>
<dbReference type="GO" id="GO:0008171">
    <property type="term" value="F:O-methyltransferase activity"/>
    <property type="evidence" value="ECO:0007669"/>
    <property type="project" value="InterPro"/>
</dbReference>
<dbReference type="InterPro" id="IPR012967">
    <property type="entry name" value="COMT_dimerisation"/>
</dbReference>
<organism evidence="7 8">
    <name type="scientific">Nicotiana attenuata</name>
    <name type="common">Coyote tobacco</name>
    <dbReference type="NCBI Taxonomy" id="49451"/>
    <lineage>
        <taxon>Eukaryota</taxon>
        <taxon>Viridiplantae</taxon>
        <taxon>Streptophyta</taxon>
        <taxon>Embryophyta</taxon>
        <taxon>Tracheophyta</taxon>
        <taxon>Spermatophyta</taxon>
        <taxon>Magnoliopsida</taxon>
        <taxon>eudicotyledons</taxon>
        <taxon>Gunneridae</taxon>
        <taxon>Pentapetalae</taxon>
        <taxon>asterids</taxon>
        <taxon>lamiids</taxon>
        <taxon>Solanales</taxon>
        <taxon>Solanaceae</taxon>
        <taxon>Nicotianoideae</taxon>
        <taxon>Nicotianeae</taxon>
        <taxon>Nicotiana</taxon>
    </lineage>
</organism>
<gene>
    <name evidence="7" type="primary">ROMT_17</name>
    <name evidence="7" type="ORF">A4A49_34187</name>
</gene>
<evidence type="ECO:0000256" key="4">
    <source>
        <dbReference type="ARBA" id="ARBA00034481"/>
    </source>
</evidence>
<dbReference type="Pfam" id="PF00891">
    <property type="entry name" value="Methyltransf_2"/>
    <property type="match status" value="1"/>
</dbReference>
<protein>
    <submittedName>
        <fullName evidence="7">Trans-resveratrol di-o-methyltransferase</fullName>
    </submittedName>
</protein>
<dbReference type="GO" id="GO:0046983">
    <property type="term" value="F:protein dimerization activity"/>
    <property type="evidence" value="ECO:0007669"/>
    <property type="project" value="InterPro"/>
</dbReference>
<name>A0A1J6JUS2_NICAT</name>
<dbReference type="SUPFAM" id="SSF53335">
    <property type="entry name" value="S-adenosyl-L-methionine-dependent methyltransferases"/>
    <property type="match status" value="1"/>
</dbReference>
<dbReference type="Gene3D" id="1.10.10.10">
    <property type="entry name" value="Winged helix-like DNA-binding domain superfamily/Winged helix DNA-binding domain"/>
    <property type="match status" value="1"/>
</dbReference>
<evidence type="ECO:0000256" key="3">
    <source>
        <dbReference type="ARBA" id="ARBA00022691"/>
    </source>
</evidence>
<evidence type="ECO:0000256" key="2">
    <source>
        <dbReference type="ARBA" id="ARBA00022679"/>
    </source>
</evidence>
<dbReference type="Gene3D" id="3.40.50.150">
    <property type="entry name" value="Vaccinia Virus protein VP39"/>
    <property type="match status" value="1"/>
</dbReference>
<dbReference type="InterPro" id="IPR016461">
    <property type="entry name" value="COMT-like"/>
</dbReference>
<dbReference type="InterPro" id="IPR029063">
    <property type="entry name" value="SAM-dependent_MTases_sf"/>
</dbReference>
<feature type="domain" description="O-methyltransferase dimerisation" evidence="6">
    <location>
        <begin position="1"/>
        <end position="80"/>
    </location>
</feature>
<dbReference type="Proteomes" id="UP000187609">
    <property type="component" value="Unassembled WGS sequence"/>
</dbReference>
<keyword evidence="1" id="KW-0489">Methyltransferase</keyword>
<dbReference type="OMA" id="FRTEPED"/>
<comment type="similarity">
    <text evidence="4">Belongs to the class I-like SAM-binding methyltransferase superfamily. Cation-independent O-methyltransferase family. COMT subfamily.</text>
</comment>
<keyword evidence="2" id="KW-0808">Transferase</keyword>
<accession>A0A1J6JUS2</accession>
<evidence type="ECO:0000259" key="6">
    <source>
        <dbReference type="Pfam" id="PF08100"/>
    </source>
</evidence>
<evidence type="ECO:0000313" key="7">
    <source>
        <dbReference type="EMBL" id="OIT21482.1"/>
    </source>
</evidence>
<dbReference type="InterPro" id="IPR036388">
    <property type="entry name" value="WH-like_DNA-bd_sf"/>
</dbReference>
<evidence type="ECO:0000259" key="5">
    <source>
        <dbReference type="Pfam" id="PF00891"/>
    </source>
</evidence>
<dbReference type="PROSITE" id="PS51683">
    <property type="entry name" value="SAM_OMT_II"/>
    <property type="match status" value="1"/>
</dbReference>
<dbReference type="AlphaFoldDB" id="A0A1J6JUS2"/>
<dbReference type="PANTHER" id="PTHR11746">
    <property type="entry name" value="O-METHYLTRANSFERASE"/>
    <property type="match status" value="1"/>
</dbReference>
<evidence type="ECO:0000256" key="1">
    <source>
        <dbReference type="ARBA" id="ARBA00022603"/>
    </source>
</evidence>
<dbReference type="STRING" id="49451.A0A1J6JUS2"/>
<comment type="caution">
    <text evidence="7">The sequence shown here is derived from an EMBL/GenBank/DDBJ whole genome shotgun (WGS) entry which is preliminary data.</text>
</comment>
<keyword evidence="3" id="KW-0949">S-adenosyl-L-methionine</keyword>
<sequence>MALNCAIQLGIPDIVHNHKKPITLPELVSALKLPSSKSIGIHRLMRLLVHSGFFATAKVDEISETEGYILTTPSRLLLKSEFPNLSPCVRIMIDPVVVTPWQLMLEWFHNKNEEATAFETAHGVPMWEFCAQNPRFDKDFNEGMASDSQMMRLVVKDCKEVFEGMNSLVDVGGGIGIIAKIILEAFPHLKCTVLDLPHVVANMPQSENLSYVGGDMFQSIPPADAIFLQV</sequence>
<dbReference type="SMR" id="A0A1J6JUS2"/>
<dbReference type="SUPFAM" id="SSF46785">
    <property type="entry name" value="Winged helix' DNA-binding domain"/>
    <property type="match status" value="1"/>
</dbReference>
<dbReference type="InterPro" id="IPR036390">
    <property type="entry name" value="WH_DNA-bd_sf"/>
</dbReference>